<evidence type="ECO:0000313" key="9">
    <source>
        <dbReference type="EMBL" id="CAK0810780.1"/>
    </source>
</evidence>
<dbReference type="EMBL" id="CAUYUJ010004738">
    <property type="protein sequence ID" value="CAK0810780.1"/>
    <property type="molecule type" value="Genomic_DNA"/>
</dbReference>
<dbReference type="SUPFAM" id="SSF81296">
    <property type="entry name" value="E set domains"/>
    <property type="match status" value="1"/>
</dbReference>
<feature type="non-terminal residue" evidence="9">
    <location>
        <position position="1"/>
    </location>
</feature>
<dbReference type="InterPro" id="IPR035892">
    <property type="entry name" value="C2_domain_sf"/>
</dbReference>
<keyword evidence="5" id="KW-1133">Transmembrane helix</keyword>
<evidence type="ECO:0000256" key="7">
    <source>
        <dbReference type="ARBA" id="ARBA00023186"/>
    </source>
</evidence>
<evidence type="ECO:0000256" key="3">
    <source>
        <dbReference type="ARBA" id="ARBA00022692"/>
    </source>
</evidence>
<dbReference type="InterPro" id="IPR014756">
    <property type="entry name" value="Ig_E-set"/>
</dbReference>
<evidence type="ECO:0000256" key="4">
    <source>
        <dbReference type="ARBA" id="ARBA00022824"/>
    </source>
</evidence>
<comment type="subcellular location">
    <subcellularLocation>
        <location evidence="2">Endoplasmic reticulum</location>
    </subcellularLocation>
    <subcellularLocation>
        <location evidence="1">Membrane</location>
        <topology evidence="1">Multi-pass membrane protein</topology>
    </subcellularLocation>
</comment>
<accession>A0ABN9QY36</accession>
<organism evidence="9 10">
    <name type="scientific">Prorocentrum cordatum</name>
    <dbReference type="NCBI Taxonomy" id="2364126"/>
    <lineage>
        <taxon>Eukaryota</taxon>
        <taxon>Sar</taxon>
        <taxon>Alveolata</taxon>
        <taxon>Dinophyceae</taxon>
        <taxon>Prorocentrales</taxon>
        <taxon>Prorocentraceae</taxon>
        <taxon>Prorocentrum</taxon>
    </lineage>
</organism>
<dbReference type="PANTHER" id="PTHR24075:SF5">
    <property type="entry name" value="U5 SMALL NUCLEAR RIBONUCLEOPROTEIN 200 KDA HELICASE"/>
    <property type="match status" value="1"/>
</dbReference>
<reference evidence="9" key="1">
    <citation type="submission" date="2023-10" db="EMBL/GenBank/DDBJ databases">
        <authorList>
            <person name="Chen Y."/>
            <person name="Shah S."/>
            <person name="Dougan E. K."/>
            <person name="Thang M."/>
            <person name="Chan C."/>
        </authorList>
    </citation>
    <scope>NUCLEOTIDE SEQUENCE [LARGE SCALE GENOMIC DNA]</scope>
</reference>
<keyword evidence="7" id="KW-0143">Chaperone</keyword>
<evidence type="ECO:0000256" key="2">
    <source>
        <dbReference type="ARBA" id="ARBA00004240"/>
    </source>
</evidence>
<keyword evidence="6" id="KW-0472">Membrane</keyword>
<dbReference type="Gene3D" id="1.10.150.20">
    <property type="entry name" value="5' to 3' exonuclease, C-terminal subdomain"/>
    <property type="match status" value="1"/>
</dbReference>
<keyword evidence="4" id="KW-0256">Endoplasmic reticulum</keyword>
<keyword evidence="3" id="KW-0812">Transmembrane</keyword>
<keyword evidence="10" id="KW-1185">Reference proteome</keyword>
<evidence type="ECO:0000313" key="10">
    <source>
        <dbReference type="Proteomes" id="UP001189429"/>
    </source>
</evidence>
<evidence type="ECO:0000256" key="6">
    <source>
        <dbReference type="ARBA" id="ARBA00023136"/>
    </source>
</evidence>
<evidence type="ECO:0000256" key="1">
    <source>
        <dbReference type="ARBA" id="ARBA00004141"/>
    </source>
</evidence>
<protein>
    <recommendedName>
        <fullName evidence="8">SEC63 domain-containing protein</fullName>
    </recommendedName>
</protein>
<sequence>WRSQMIVQATTSNSSPLMQLPHFTQALVDKAKGMKVEDVFDVMNMEDGPRGKLFSALQESDLMDVARACNRFPCISLEYKIQNSDALNTGGSARIVVRLGRDGMDEDTALGPVFAPYYPREKEESWWLVVGGPNSALVAIKRTTITKATVNVKLDIELGEEAGTFDYTLYLMSDSYQGCDQEYSFKLSVKP</sequence>
<evidence type="ECO:0000259" key="8">
    <source>
        <dbReference type="Pfam" id="PF02889"/>
    </source>
</evidence>
<dbReference type="InterPro" id="IPR004179">
    <property type="entry name" value="Sec63-dom"/>
</dbReference>
<dbReference type="PANTHER" id="PTHR24075">
    <property type="entry name" value="SEC63 DOMAIN-CONTAINING"/>
    <property type="match status" value="1"/>
</dbReference>
<dbReference type="Gene3D" id="2.60.40.150">
    <property type="entry name" value="C2 domain"/>
    <property type="match status" value="1"/>
</dbReference>
<dbReference type="SUPFAM" id="SSF158702">
    <property type="entry name" value="Sec63 N-terminal domain-like"/>
    <property type="match status" value="1"/>
</dbReference>
<dbReference type="Pfam" id="PF02889">
    <property type="entry name" value="Sec63"/>
    <property type="match status" value="1"/>
</dbReference>
<comment type="caution">
    <text evidence="9">The sequence shown here is derived from an EMBL/GenBank/DDBJ whole genome shotgun (WGS) entry which is preliminary data.</text>
</comment>
<feature type="domain" description="SEC63" evidence="8">
    <location>
        <begin position="3"/>
        <end position="185"/>
    </location>
</feature>
<proteinExistence type="predicted"/>
<name>A0ABN9QY36_9DINO</name>
<evidence type="ECO:0000256" key="5">
    <source>
        <dbReference type="ARBA" id="ARBA00022989"/>
    </source>
</evidence>
<dbReference type="Proteomes" id="UP001189429">
    <property type="component" value="Unassembled WGS sequence"/>
</dbReference>
<gene>
    <name evidence="9" type="ORF">PCOR1329_LOCUS15618</name>
</gene>